<dbReference type="Pfam" id="PF12708">
    <property type="entry name" value="Pect-lyase_RHGA_epim"/>
    <property type="match status" value="1"/>
</dbReference>
<dbReference type="GO" id="GO:0051701">
    <property type="term" value="P:biological process involved in interaction with host"/>
    <property type="evidence" value="ECO:0007669"/>
    <property type="project" value="UniProtKB-ARBA"/>
</dbReference>
<dbReference type="GO" id="GO:0044423">
    <property type="term" value="C:virion component"/>
    <property type="evidence" value="ECO:0007669"/>
    <property type="project" value="UniProtKB-KW"/>
</dbReference>
<dbReference type="EMBL" id="MF189171">
    <property type="protein sequence ID" value="ASR80079.1"/>
    <property type="molecule type" value="Genomic_DNA"/>
</dbReference>
<evidence type="ECO:0000256" key="2">
    <source>
        <dbReference type="ARBA" id="ARBA00022844"/>
    </source>
</evidence>
<keyword evidence="5" id="KW-1185">Reference proteome</keyword>
<evidence type="ECO:0000313" key="5">
    <source>
        <dbReference type="Proteomes" id="UP000221630"/>
    </source>
</evidence>
<protein>
    <recommendedName>
        <fullName evidence="3">Rhamnogalacturonase A/B/Epimerase-like pectate lyase domain-containing protein</fullName>
    </recommendedName>
</protein>
<dbReference type="Gene3D" id="2.160.20.10">
    <property type="entry name" value="Single-stranded right-handed beta-helix, Pectin lyase-like"/>
    <property type="match status" value="1"/>
</dbReference>
<gene>
    <name evidence="4" type="ORF">SEA_CORREA_18</name>
</gene>
<proteinExistence type="predicted"/>
<reference evidence="4 5" key="1">
    <citation type="submission" date="2017-06" db="EMBL/GenBank/DDBJ databases">
        <authorList>
            <person name="Correa A."/>
            <person name="Dunbar D."/>
            <person name="Schaff J.E."/>
            <person name="Dashiell C.L."/>
            <person name="Macialek J.A."/>
            <person name="Klyczek K."/>
            <person name="Bradley K.W."/>
            <person name="Asai D.J."/>
            <person name="Bowman C.A."/>
            <person name="Russell D.A."/>
            <person name="Pope W.H."/>
            <person name="Jacobs-Sera D."/>
            <person name="Hendrix R.W."/>
            <person name="Hatfull G.F."/>
        </authorList>
    </citation>
    <scope>NUCLEOTIDE SEQUENCE [LARGE SCALE GENOMIC DNA]</scope>
</reference>
<dbReference type="Proteomes" id="UP000221630">
    <property type="component" value="Segment"/>
</dbReference>
<dbReference type="InterPro" id="IPR012334">
    <property type="entry name" value="Pectin_lyas_fold"/>
</dbReference>
<accession>A0A222Z6E4</accession>
<comment type="subcellular location">
    <subcellularLocation>
        <location evidence="1">Virion</location>
    </subcellularLocation>
</comment>
<feature type="domain" description="Rhamnogalacturonase A/B/Epimerase-like pectate lyase" evidence="3">
    <location>
        <begin position="43"/>
        <end position="93"/>
    </location>
</feature>
<dbReference type="GO" id="GO:0019058">
    <property type="term" value="P:viral life cycle"/>
    <property type="evidence" value="ECO:0007669"/>
    <property type="project" value="UniProtKB-ARBA"/>
</dbReference>
<sequence length="463" mass="50138">MSPVYETYPAVDENNNFPPPIRLALAASPEISNFLLSDELVFSALRLGVTNDGVTDVTVALNAAAAEVYSKNPDAILFIPRGNYKISGPVTIRCQLEATQATFRYTGTGTALILGYEASKSVVTPRRRFNCPRVIKVDRTTGWDGTSVGIKAVNLNTCEIYTPFIQDFERGLVMYGYGGGNAYNTVNLGALWENHKNLVLDCTSDGYTNQNLFLGGRLQHSLTKGAVLDDINASQIYMVAENPEGGPNNNTFLNVSFEGENVAFYRVEMSGAYNQIINGRWEAPAGVNPRVRYRTNALRNRISGGYGSPGIIETFDGTLGGGSIDDTQGAYMAANTTLPAQVIPNDVTTTIKSFGPPVSRRIDYNSATGEFTPRPGRWLIGATVHYAINATGRRISSIVAAGSTICVDEKPGYQSRLGSQMVAPFRFNGQQSFVINTRQTSGSDVTLEGSSGYVRVWAEYLGV</sequence>
<name>A0A222Z6E4_9CAUD</name>
<dbReference type="InterPro" id="IPR024535">
    <property type="entry name" value="RHGA/B-epi-like_pectate_lyase"/>
</dbReference>
<evidence type="ECO:0000259" key="3">
    <source>
        <dbReference type="Pfam" id="PF12708"/>
    </source>
</evidence>
<keyword evidence="2" id="KW-0946">Virion</keyword>
<organism evidence="4 5">
    <name type="scientific">Arthrobacter phage Correa</name>
    <dbReference type="NCBI Taxonomy" id="2024275"/>
    <lineage>
        <taxon>Viruses</taxon>
        <taxon>Duplodnaviria</taxon>
        <taxon>Heunggongvirae</taxon>
        <taxon>Uroviricota</taxon>
        <taxon>Caudoviricetes</taxon>
        <taxon>Mudcatvirus</taxon>
        <taxon>Mudcatvirus correa</taxon>
    </lineage>
</organism>
<dbReference type="InterPro" id="IPR011050">
    <property type="entry name" value="Pectin_lyase_fold/virulence"/>
</dbReference>
<dbReference type="SUPFAM" id="SSF51126">
    <property type="entry name" value="Pectin lyase-like"/>
    <property type="match status" value="1"/>
</dbReference>
<evidence type="ECO:0000313" key="4">
    <source>
        <dbReference type="EMBL" id="ASR80079.1"/>
    </source>
</evidence>
<evidence type="ECO:0000256" key="1">
    <source>
        <dbReference type="ARBA" id="ARBA00004328"/>
    </source>
</evidence>